<dbReference type="OrthoDB" id="5372697at2"/>
<organism evidence="3 4">
    <name type="scientific">Campylobacter blaseri</name>
    <dbReference type="NCBI Taxonomy" id="2042961"/>
    <lineage>
        <taxon>Bacteria</taxon>
        <taxon>Pseudomonadati</taxon>
        <taxon>Campylobacterota</taxon>
        <taxon>Epsilonproteobacteria</taxon>
        <taxon>Campylobacterales</taxon>
        <taxon>Campylobacteraceae</taxon>
        <taxon>Campylobacter</taxon>
    </lineage>
</organism>
<gene>
    <name evidence="3" type="ORF">CQ405_08105</name>
</gene>
<evidence type="ECO:0000259" key="2">
    <source>
        <dbReference type="Pfam" id="PF09335"/>
    </source>
</evidence>
<evidence type="ECO:0000313" key="3">
    <source>
        <dbReference type="EMBL" id="PSM51517.1"/>
    </source>
</evidence>
<dbReference type="PANTHER" id="PTHR42709">
    <property type="entry name" value="ALKALINE PHOSPHATASE LIKE PROTEIN"/>
    <property type="match status" value="1"/>
</dbReference>
<sequence>MEDMLASLSTYGYLILFFYTLGGGMVAIIAAGVLSYAGKMDITLVIVIAAISNMLGDTLLFYLARYSKQEFAPYLKKQRRNLALAQILFKKHGDKIIFIQKYLYGIKTIIPIAIGLTKYPFMKFSIINVISAIIWAISLGLCSYYAGDFLMRVFEGIKKYPFIMPLIVFLLIGGIVLYFKKATKKS</sequence>
<dbReference type="Proteomes" id="UP000240535">
    <property type="component" value="Unassembled WGS sequence"/>
</dbReference>
<feature type="transmembrane region" description="Helical" evidence="1">
    <location>
        <begin position="159"/>
        <end position="179"/>
    </location>
</feature>
<dbReference type="GO" id="GO:0005886">
    <property type="term" value="C:plasma membrane"/>
    <property type="evidence" value="ECO:0007669"/>
    <property type="project" value="TreeGrafter"/>
</dbReference>
<proteinExistence type="predicted"/>
<evidence type="ECO:0000256" key="1">
    <source>
        <dbReference type="SAM" id="Phobius"/>
    </source>
</evidence>
<protein>
    <recommendedName>
        <fullName evidence="2">VTT domain-containing protein</fullName>
    </recommendedName>
</protein>
<feature type="transmembrane region" description="Helical" evidence="1">
    <location>
        <begin position="42"/>
        <end position="64"/>
    </location>
</feature>
<dbReference type="Pfam" id="PF09335">
    <property type="entry name" value="VTT_dom"/>
    <property type="match status" value="1"/>
</dbReference>
<dbReference type="InterPro" id="IPR051311">
    <property type="entry name" value="DedA_domain"/>
</dbReference>
<keyword evidence="1" id="KW-1133">Transmembrane helix</keyword>
<dbReference type="AlphaFoldDB" id="A0A2P8QZ51"/>
<comment type="caution">
    <text evidence="3">The sequence shown here is derived from an EMBL/GenBank/DDBJ whole genome shotgun (WGS) entry which is preliminary data.</text>
</comment>
<dbReference type="EMBL" id="PDHH01000007">
    <property type="protein sequence ID" value="PSM51517.1"/>
    <property type="molecule type" value="Genomic_DNA"/>
</dbReference>
<dbReference type="InterPro" id="IPR032816">
    <property type="entry name" value="VTT_dom"/>
</dbReference>
<feature type="domain" description="VTT" evidence="2">
    <location>
        <begin position="25"/>
        <end position="139"/>
    </location>
</feature>
<feature type="transmembrane region" description="Helical" evidence="1">
    <location>
        <begin position="126"/>
        <end position="147"/>
    </location>
</feature>
<dbReference type="PANTHER" id="PTHR42709:SF2">
    <property type="entry name" value="INNER MEMBRANE PROTEIN YOHD"/>
    <property type="match status" value="1"/>
</dbReference>
<name>A0A2P8QZ51_9BACT</name>
<dbReference type="RefSeq" id="WP_106872511.1">
    <property type="nucleotide sequence ID" value="NZ_CP053841.1"/>
</dbReference>
<keyword evidence="4" id="KW-1185">Reference proteome</keyword>
<feature type="transmembrane region" description="Helical" evidence="1">
    <location>
        <begin position="12"/>
        <end position="36"/>
    </location>
</feature>
<keyword evidence="1" id="KW-0472">Membrane</keyword>
<reference evidence="4" key="1">
    <citation type="submission" date="2017-10" db="EMBL/GenBank/DDBJ databases">
        <title>Campylobacter species from seals.</title>
        <authorList>
            <person name="Gilbert M.J."/>
            <person name="Zomer A.L."/>
            <person name="Timmerman A.J."/>
            <person name="Duim B."/>
            <person name="Wagenaar J.A."/>
        </authorList>
    </citation>
    <scope>NUCLEOTIDE SEQUENCE [LARGE SCALE GENOMIC DNA]</scope>
    <source>
        <strain evidence="4">17S00004-5</strain>
    </source>
</reference>
<evidence type="ECO:0000313" key="4">
    <source>
        <dbReference type="Proteomes" id="UP000240535"/>
    </source>
</evidence>
<accession>A0A2P8QZ51</accession>
<keyword evidence="1" id="KW-0812">Transmembrane</keyword>